<keyword evidence="1" id="KW-0539">Nucleus</keyword>
<organism evidence="3 4">
    <name type="scientific">Monosporascus ibericus</name>
    <dbReference type="NCBI Taxonomy" id="155417"/>
    <lineage>
        <taxon>Eukaryota</taxon>
        <taxon>Fungi</taxon>
        <taxon>Dikarya</taxon>
        <taxon>Ascomycota</taxon>
        <taxon>Pezizomycotina</taxon>
        <taxon>Sordariomycetes</taxon>
        <taxon>Xylariomycetidae</taxon>
        <taxon>Xylariales</taxon>
        <taxon>Xylariales incertae sedis</taxon>
        <taxon>Monosporascus</taxon>
    </lineage>
</organism>
<accession>A0A4Q4T739</accession>
<dbReference type="STRING" id="155417.A0A4Q4T739"/>
<sequence length="478" mass="51360">MSSGPSPDTFLSIRTSCDRCRFQKLKCSIPASSEAPKGTICCQRCARAMVPCVFSRRNRSRRTTTDSYSDRKWSRTRSATGLISDKRGVTATNCHNPSISDARGPSPVDEKISIIIPKGPTALETEAFSFEDGWNQVSTQDTLALNGAPGTDGADDSSLGYAFQEDSAMDDMQLFTNGISLVVQDDGGELSLANYGVAPASSDTSGDNNSSNGSTAFEANVVISERGNTIGMLLSLASDLYTRLEALENMPRQQRETLQALDGYPIGSVLHLSQEFTNIARALRKIRLGDESEQIDWMLGSDLTPLGGDCITTATPSPCVDTSTTLILLSCYVTLTQICTIILGHFQAHLNSQPASRIRAALTSAKVGPQVCLGDLPTIDTPYSRIHMAVCMLLGSLSQAEKVLGLPPQLRAAGLQPWGQGSATENKTFPDSLAEQDLASALGRWEELTSVTSIQESFTVLGKKVADIKELLREKMGL</sequence>
<dbReference type="GO" id="GO:0000981">
    <property type="term" value="F:DNA-binding transcription factor activity, RNA polymerase II-specific"/>
    <property type="evidence" value="ECO:0007669"/>
    <property type="project" value="InterPro"/>
</dbReference>
<feature type="domain" description="Zn(2)-C6 fungal-type" evidence="2">
    <location>
        <begin position="16"/>
        <end position="54"/>
    </location>
</feature>
<dbReference type="SUPFAM" id="SSF57701">
    <property type="entry name" value="Zn2/Cys6 DNA-binding domain"/>
    <property type="match status" value="1"/>
</dbReference>
<dbReference type="OrthoDB" id="4222821at2759"/>
<proteinExistence type="predicted"/>
<evidence type="ECO:0000313" key="3">
    <source>
        <dbReference type="EMBL" id="RYP02275.1"/>
    </source>
</evidence>
<comment type="caution">
    <text evidence="3">The sequence shown here is derived from an EMBL/GenBank/DDBJ whole genome shotgun (WGS) entry which is preliminary data.</text>
</comment>
<dbReference type="CDD" id="cd00067">
    <property type="entry name" value="GAL4"/>
    <property type="match status" value="1"/>
</dbReference>
<dbReference type="Proteomes" id="UP000293360">
    <property type="component" value="Unassembled WGS sequence"/>
</dbReference>
<dbReference type="AlphaFoldDB" id="A0A4Q4T739"/>
<dbReference type="InterPro" id="IPR001138">
    <property type="entry name" value="Zn2Cys6_DnaBD"/>
</dbReference>
<protein>
    <recommendedName>
        <fullName evidence="2">Zn(2)-C6 fungal-type domain-containing protein</fullName>
    </recommendedName>
</protein>
<dbReference type="Gene3D" id="4.10.240.10">
    <property type="entry name" value="Zn(2)-C6 fungal-type DNA-binding domain"/>
    <property type="match status" value="1"/>
</dbReference>
<evidence type="ECO:0000313" key="4">
    <source>
        <dbReference type="Proteomes" id="UP000293360"/>
    </source>
</evidence>
<name>A0A4Q4T739_9PEZI</name>
<dbReference type="Pfam" id="PF00172">
    <property type="entry name" value="Zn_clus"/>
    <property type="match status" value="1"/>
</dbReference>
<gene>
    <name evidence="3" type="ORF">DL764_005859</name>
</gene>
<dbReference type="PROSITE" id="PS50048">
    <property type="entry name" value="ZN2_CY6_FUNGAL_2"/>
    <property type="match status" value="1"/>
</dbReference>
<evidence type="ECO:0000259" key="2">
    <source>
        <dbReference type="PROSITE" id="PS50048"/>
    </source>
</evidence>
<reference evidence="3 4" key="1">
    <citation type="submission" date="2018-06" db="EMBL/GenBank/DDBJ databases">
        <title>Complete Genomes of Monosporascus.</title>
        <authorList>
            <person name="Robinson A.J."/>
            <person name="Natvig D.O."/>
        </authorList>
    </citation>
    <scope>NUCLEOTIDE SEQUENCE [LARGE SCALE GENOMIC DNA]</scope>
    <source>
        <strain evidence="3 4">CBS 110550</strain>
    </source>
</reference>
<keyword evidence="4" id="KW-1185">Reference proteome</keyword>
<dbReference type="EMBL" id="QJNU01000322">
    <property type="protein sequence ID" value="RYP02275.1"/>
    <property type="molecule type" value="Genomic_DNA"/>
</dbReference>
<evidence type="ECO:0000256" key="1">
    <source>
        <dbReference type="ARBA" id="ARBA00023242"/>
    </source>
</evidence>
<dbReference type="InterPro" id="IPR036864">
    <property type="entry name" value="Zn2-C6_fun-type_DNA-bd_sf"/>
</dbReference>
<dbReference type="GO" id="GO:0008270">
    <property type="term" value="F:zinc ion binding"/>
    <property type="evidence" value="ECO:0007669"/>
    <property type="project" value="InterPro"/>
</dbReference>